<dbReference type="Proteomes" id="UP000283087">
    <property type="component" value="Unassembled WGS sequence"/>
</dbReference>
<dbReference type="AlphaFoldDB" id="A0A430KQ64"/>
<gene>
    <name evidence="2" type="ORF">EH243_10240</name>
</gene>
<accession>A0A430KQ64</accession>
<evidence type="ECO:0000313" key="3">
    <source>
        <dbReference type="Proteomes" id="UP000283087"/>
    </source>
</evidence>
<evidence type="ECO:0000256" key="1">
    <source>
        <dbReference type="SAM" id="MobiDB-lite"/>
    </source>
</evidence>
<name>A0A430KQ64_9GAMM</name>
<dbReference type="RefSeq" id="WP_126158570.1">
    <property type="nucleotide sequence ID" value="NZ_RQXW01000008.1"/>
</dbReference>
<evidence type="ECO:0000313" key="2">
    <source>
        <dbReference type="EMBL" id="RTE65647.1"/>
    </source>
</evidence>
<protein>
    <submittedName>
        <fullName evidence="2">Uncharacterized protein</fullName>
    </submittedName>
</protein>
<feature type="region of interest" description="Disordered" evidence="1">
    <location>
        <begin position="73"/>
        <end position="96"/>
    </location>
</feature>
<keyword evidence="3" id="KW-1185">Reference proteome</keyword>
<dbReference type="OrthoDB" id="6089460at2"/>
<sequence>MLHINGRWNESMKSYLFTTETDRGGVMLCDINDFDTAVAYLCKRFDGVVKIESAEQVWQLSETPSIADNSMAAEANQIESTSAPVDEHAESPDLFG</sequence>
<organism evidence="2 3">
    <name type="scientific">Amphritea opalescens</name>
    <dbReference type="NCBI Taxonomy" id="2490544"/>
    <lineage>
        <taxon>Bacteria</taxon>
        <taxon>Pseudomonadati</taxon>
        <taxon>Pseudomonadota</taxon>
        <taxon>Gammaproteobacteria</taxon>
        <taxon>Oceanospirillales</taxon>
        <taxon>Oceanospirillaceae</taxon>
        <taxon>Amphritea</taxon>
    </lineage>
</organism>
<proteinExistence type="predicted"/>
<dbReference type="EMBL" id="RQXW01000008">
    <property type="protein sequence ID" value="RTE65647.1"/>
    <property type="molecule type" value="Genomic_DNA"/>
</dbReference>
<comment type="caution">
    <text evidence="2">The sequence shown here is derived from an EMBL/GenBank/DDBJ whole genome shotgun (WGS) entry which is preliminary data.</text>
</comment>
<reference evidence="2 3" key="1">
    <citation type="submission" date="2018-11" db="EMBL/GenBank/DDBJ databases">
        <title>The draft genome sequence of Amphritea opalescens ANRC-JH13T.</title>
        <authorList>
            <person name="Fang Z."/>
            <person name="Zhang Y."/>
            <person name="Han X."/>
        </authorList>
    </citation>
    <scope>NUCLEOTIDE SEQUENCE [LARGE SCALE GENOMIC DNA]</scope>
    <source>
        <strain evidence="2 3">ANRC-JH13</strain>
    </source>
</reference>
<feature type="compositionally biased region" description="Basic and acidic residues" evidence="1">
    <location>
        <begin position="85"/>
        <end position="96"/>
    </location>
</feature>